<feature type="compositionally biased region" description="Low complexity" evidence="1">
    <location>
        <begin position="52"/>
        <end position="63"/>
    </location>
</feature>
<dbReference type="Proteomes" id="UP000824782">
    <property type="component" value="Unassembled WGS sequence"/>
</dbReference>
<comment type="caution">
    <text evidence="3">The sequence shown here is derived from an EMBL/GenBank/DDBJ whole genome shotgun (WGS) entry which is preliminary data.</text>
</comment>
<evidence type="ECO:0000256" key="2">
    <source>
        <dbReference type="SAM" id="SignalP"/>
    </source>
</evidence>
<feature type="compositionally biased region" description="Pro residues" evidence="1">
    <location>
        <begin position="64"/>
        <end position="87"/>
    </location>
</feature>
<keyword evidence="4" id="KW-1185">Reference proteome</keyword>
<evidence type="ECO:0000313" key="3">
    <source>
        <dbReference type="EMBL" id="KAG8578593.1"/>
    </source>
</evidence>
<feature type="signal peptide" evidence="2">
    <location>
        <begin position="1"/>
        <end position="17"/>
    </location>
</feature>
<feature type="chain" id="PRO_5043697912" evidence="2">
    <location>
        <begin position="18"/>
        <end position="121"/>
    </location>
</feature>
<reference evidence="3" key="1">
    <citation type="thesis" date="2020" institute="ProQuest LLC" country="789 East Eisenhower Parkway, Ann Arbor, MI, USA">
        <title>Comparative Genomics and Chromosome Evolution.</title>
        <authorList>
            <person name="Mudd A.B."/>
        </authorList>
    </citation>
    <scope>NUCLEOTIDE SEQUENCE</scope>
    <source>
        <strain evidence="3">237g6f4</strain>
        <tissue evidence="3">Blood</tissue>
    </source>
</reference>
<proteinExistence type="predicted"/>
<dbReference type="EMBL" id="WNYA01000004">
    <property type="protein sequence ID" value="KAG8578593.1"/>
    <property type="molecule type" value="Genomic_DNA"/>
</dbReference>
<sequence>MKFAIAFLLLSLNCCFTLPVDKKDAPAAPVPKPVVEPEPKVPKSEPKPVPKVPESVPKQQQPVPQQPQPVPKQQPVPQKPKPAPKPVPKLDCLVQLLKKDAPTLLKNLGTLLCNYKVAQVR</sequence>
<name>A0AAV7C0T7_ENGPU</name>
<dbReference type="AlphaFoldDB" id="A0AAV7C0T7"/>
<organism evidence="3 4">
    <name type="scientific">Engystomops pustulosus</name>
    <name type="common">Tungara frog</name>
    <name type="synonym">Physalaemus pustulosus</name>
    <dbReference type="NCBI Taxonomy" id="76066"/>
    <lineage>
        <taxon>Eukaryota</taxon>
        <taxon>Metazoa</taxon>
        <taxon>Chordata</taxon>
        <taxon>Craniata</taxon>
        <taxon>Vertebrata</taxon>
        <taxon>Euteleostomi</taxon>
        <taxon>Amphibia</taxon>
        <taxon>Batrachia</taxon>
        <taxon>Anura</taxon>
        <taxon>Neobatrachia</taxon>
        <taxon>Hyloidea</taxon>
        <taxon>Leptodactylidae</taxon>
        <taxon>Leiuperinae</taxon>
        <taxon>Engystomops</taxon>
    </lineage>
</organism>
<feature type="non-terminal residue" evidence="3">
    <location>
        <position position="121"/>
    </location>
</feature>
<accession>A0AAV7C0T7</accession>
<protein>
    <submittedName>
        <fullName evidence="3">Uncharacterized protein</fullName>
    </submittedName>
</protein>
<feature type="region of interest" description="Disordered" evidence="1">
    <location>
        <begin position="23"/>
        <end position="87"/>
    </location>
</feature>
<evidence type="ECO:0000256" key="1">
    <source>
        <dbReference type="SAM" id="MobiDB-lite"/>
    </source>
</evidence>
<feature type="compositionally biased region" description="Basic and acidic residues" evidence="1">
    <location>
        <begin position="35"/>
        <end position="48"/>
    </location>
</feature>
<keyword evidence="2" id="KW-0732">Signal</keyword>
<gene>
    <name evidence="3" type="ORF">GDO81_010550</name>
</gene>
<evidence type="ECO:0000313" key="4">
    <source>
        <dbReference type="Proteomes" id="UP000824782"/>
    </source>
</evidence>